<dbReference type="EC" id="2.3.1.275" evidence="10"/>
<dbReference type="GO" id="GO:0005886">
    <property type="term" value="C:plasma membrane"/>
    <property type="evidence" value="ECO:0007669"/>
    <property type="project" value="UniProtKB-SubCell"/>
</dbReference>
<keyword evidence="11" id="KW-0012">Acyltransferase</keyword>
<evidence type="ECO:0000313" key="12">
    <source>
        <dbReference type="Proteomes" id="UP000248646"/>
    </source>
</evidence>
<comment type="pathway">
    <text evidence="10">Lipid metabolism; phospholipid metabolism.</text>
</comment>
<keyword evidence="6 10" id="KW-0443">Lipid metabolism</keyword>
<comment type="catalytic activity">
    <reaction evidence="10">
        <text>an acyl phosphate + sn-glycerol 3-phosphate = a 1-acyl-sn-glycero-3-phosphate + phosphate</text>
        <dbReference type="Rhea" id="RHEA:34075"/>
        <dbReference type="ChEBI" id="CHEBI:43474"/>
        <dbReference type="ChEBI" id="CHEBI:57597"/>
        <dbReference type="ChEBI" id="CHEBI:57970"/>
        <dbReference type="ChEBI" id="CHEBI:59918"/>
        <dbReference type="EC" id="2.3.1.275"/>
    </reaction>
</comment>
<comment type="caution">
    <text evidence="11">The sequence shown here is derived from an EMBL/GenBank/DDBJ whole genome shotgun (WGS) entry which is preliminary data.</text>
</comment>
<feature type="transmembrane region" description="Helical" evidence="10">
    <location>
        <begin position="140"/>
        <end position="160"/>
    </location>
</feature>
<keyword evidence="7 10" id="KW-0472">Membrane</keyword>
<dbReference type="AlphaFoldDB" id="A0A2W7MLX5"/>
<evidence type="ECO:0000256" key="9">
    <source>
        <dbReference type="ARBA" id="ARBA00023264"/>
    </source>
</evidence>
<feature type="transmembrane region" description="Helical" evidence="10">
    <location>
        <begin position="166"/>
        <end position="181"/>
    </location>
</feature>
<dbReference type="HAMAP" id="MF_01043">
    <property type="entry name" value="PlsY"/>
    <property type="match status" value="1"/>
</dbReference>
<evidence type="ECO:0000313" key="11">
    <source>
        <dbReference type="EMBL" id="PZX07488.1"/>
    </source>
</evidence>
<dbReference type="UniPathway" id="UPA00085"/>
<keyword evidence="8 10" id="KW-0594">Phospholipid biosynthesis</keyword>
<dbReference type="OrthoDB" id="9777124at2"/>
<comment type="function">
    <text evidence="10">Catalyzes the transfer of an acyl group from acyl-phosphate (acyl-PO(4)) to glycerol-3-phosphate (G3P) to form lysophosphatidic acid (LPA). This enzyme utilizes acyl-phosphate as fatty acyl donor, but not acyl-CoA or acyl-ACP.</text>
</comment>
<keyword evidence="12" id="KW-1185">Reference proteome</keyword>
<accession>A0A2W7MLX5</accession>
<dbReference type="InterPro" id="IPR003811">
    <property type="entry name" value="G3P_acylTferase_PlsY"/>
</dbReference>
<keyword evidence="5 10" id="KW-1133">Transmembrane helix</keyword>
<dbReference type="Pfam" id="PF02660">
    <property type="entry name" value="G3P_acyltransf"/>
    <property type="match status" value="1"/>
</dbReference>
<dbReference type="PANTHER" id="PTHR30309">
    <property type="entry name" value="INNER MEMBRANE PROTEIN YGIH"/>
    <property type="match status" value="1"/>
</dbReference>
<dbReference type="PANTHER" id="PTHR30309:SF0">
    <property type="entry name" value="GLYCEROL-3-PHOSPHATE ACYLTRANSFERASE-RELATED"/>
    <property type="match status" value="1"/>
</dbReference>
<proteinExistence type="inferred from homology"/>
<keyword evidence="3 10" id="KW-0808">Transferase</keyword>
<dbReference type="EMBL" id="QKZI01000001">
    <property type="protein sequence ID" value="PZX07488.1"/>
    <property type="molecule type" value="Genomic_DNA"/>
</dbReference>
<evidence type="ECO:0000256" key="7">
    <source>
        <dbReference type="ARBA" id="ARBA00023136"/>
    </source>
</evidence>
<dbReference type="SMART" id="SM01207">
    <property type="entry name" value="G3P_acyltransf"/>
    <property type="match status" value="1"/>
</dbReference>
<feature type="transmembrane region" description="Helical" evidence="10">
    <location>
        <begin position="114"/>
        <end position="133"/>
    </location>
</feature>
<dbReference type="RefSeq" id="WP_111438132.1">
    <property type="nucleotide sequence ID" value="NZ_QKZI01000001.1"/>
</dbReference>
<dbReference type="Proteomes" id="UP000248646">
    <property type="component" value="Unassembled WGS sequence"/>
</dbReference>
<comment type="subunit">
    <text evidence="10">Probably interacts with PlsX.</text>
</comment>
<organism evidence="11 12">
    <name type="scientific">Psychrobacillus insolitus</name>
    <dbReference type="NCBI Taxonomy" id="1461"/>
    <lineage>
        <taxon>Bacteria</taxon>
        <taxon>Bacillati</taxon>
        <taxon>Bacillota</taxon>
        <taxon>Bacilli</taxon>
        <taxon>Bacillales</taxon>
        <taxon>Bacillaceae</taxon>
        <taxon>Psychrobacillus</taxon>
    </lineage>
</organism>
<evidence type="ECO:0000256" key="2">
    <source>
        <dbReference type="ARBA" id="ARBA00022516"/>
    </source>
</evidence>
<evidence type="ECO:0000256" key="6">
    <source>
        <dbReference type="ARBA" id="ARBA00023098"/>
    </source>
</evidence>
<keyword evidence="1 10" id="KW-1003">Cell membrane</keyword>
<evidence type="ECO:0000256" key="10">
    <source>
        <dbReference type="HAMAP-Rule" id="MF_01043"/>
    </source>
</evidence>
<protein>
    <recommendedName>
        <fullName evidence="10">Glycerol-3-phosphate acyltransferase</fullName>
    </recommendedName>
    <alternativeName>
        <fullName evidence="10">Acyl-PO4 G3P acyltransferase</fullName>
    </alternativeName>
    <alternativeName>
        <fullName evidence="10">Acyl-phosphate--glycerol-3-phosphate acyltransferase</fullName>
    </alternativeName>
    <alternativeName>
        <fullName evidence="10">G3P acyltransferase</fullName>
        <shortName evidence="10">GPAT</shortName>
        <ecNumber evidence="10">2.3.1.275</ecNumber>
    </alternativeName>
    <alternativeName>
        <fullName evidence="10">Lysophosphatidic acid synthase</fullName>
        <shortName evidence="10">LPA synthase</shortName>
    </alternativeName>
</protein>
<sequence length="201" mass="22090">MTIIILLLLAYLIGSIPSGLWVGKIFYNTDIREHGSGNLGGTNTFRTLGKKAGLVVTIMDILKGTAATILVSLPFFEATNVHPLVLGILAVIGHMYPVFAGFKGGKAVATSGGILLAYNWPLFVILVIGFFIVLKLTKMVSLTSMILSAIALIYSIIYYFTIDNDWPLIALILLLSGFIFYRHRSNIKRIKEGTEPKVKWI</sequence>
<feature type="transmembrane region" description="Helical" evidence="10">
    <location>
        <begin position="83"/>
        <end position="102"/>
    </location>
</feature>
<comment type="similarity">
    <text evidence="10">Belongs to the PlsY family.</text>
</comment>
<reference evidence="11 12" key="1">
    <citation type="submission" date="2018-06" db="EMBL/GenBank/DDBJ databases">
        <title>Genomic Encyclopedia of Type Strains, Phase IV (KMG-IV): sequencing the most valuable type-strain genomes for metagenomic binning, comparative biology and taxonomic classification.</title>
        <authorList>
            <person name="Goeker M."/>
        </authorList>
    </citation>
    <scope>NUCLEOTIDE SEQUENCE [LARGE SCALE GENOMIC DNA]</scope>
    <source>
        <strain evidence="11 12">DSM 5</strain>
    </source>
</reference>
<dbReference type="GO" id="GO:0008654">
    <property type="term" value="P:phospholipid biosynthetic process"/>
    <property type="evidence" value="ECO:0007669"/>
    <property type="project" value="UniProtKB-UniRule"/>
</dbReference>
<feature type="transmembrane region" description="Helical" evidence="10">
    <location>
        <begin position="52"/>
        <end position="76"/>
    </location>
</feature>
<keyword evidence="4 10" id="KW-0812">Transmembrane</keyword>
<evidence type="ECO:0000256" key="4">
    <source>
        <dbReference type="ARBA" id="ARBA00022692"/>
    </source>
</evidence>
<evidence type="ECO:0000256" key="1">
    <source>
        <dbReference type="ARBA" id="ARBA00022475"/>
    </source>
</evidence>
<dbReference type="GO" id="GO:0043772">
    <property type="term" value="F:acyl-phosphate glycerol-3-phosphate acyltransferase activity"/>
    <property type="evidence" value="ECO:0007669"/>
    <property type="project" value="UniProtKB-UniRule"/>
</dbReference>
<name>A0A2W7MLX5_9BACI</name>
<keyword evidence="2 10" id="KW-0444">Lipid biosynthesis</keyword>
<keyword evidence="9 10" id="KW-1208">Phospholipid metabolism</keyword>
<evidence type="ECO:0000256" key="5">
    <source>
        <dbReference type="ARBA" id="ARBA00022989"/>
    </source>
</evidence>
<evidence type="ECO:0000256" key="3">
    <source>
        <dbReference type="ARBA" id="ARBA00022679"/>
    </source>
</evidence>
<gene>
    <name evidence="10" type="primary">plsY</name>
    <name evidence="11" type="ORF">C7437_101605</name>
</gene>
<dbReference type="NCBIfam" id="TIGR00023">
    <property type="entry name" value="glycerol-3-phosphate 1-O-acyltransferase PlsY"/>
    <property type="match status" value="1"/>
</dbReference>
<evidence type="ECO:0000256" key="8">
    <source>
        <dbReference type="ARBA" id="ARBA00023209"/>
    </source>
</evidence>
<comment type="subcellular location">
    <subcellularLocation>
        <location evidence="10">Cell membrane</location>
        <topology evidence="10">Multi-pass membrane protein</topology>
    </subcellularLocation>
</comment>